<comment type="similarity">
    <text evidence="3">Belongs to the SMC family. SMC6 subfamily.</text>
</comment>
<evidence type="ECO:0000256" key="4">
    <source>
        <dbReference type="ARBA" id="ARBA00022454"/>
    </source>
</evidence>
<evidence type="ECO:0000256" key="6">
    <source>
        <dbReference type="ARBA" id="ARBA00022763"/>
    </source>
</evidence>
<keyword evidence="11" id="KW-0539">Nucleus</keyword>
<protein>
    <submittedName>
        <fullName evidence="16">Structural maintenance of chromosomes protein 6</fullName>
    </submittedName>
</protein>
<evidence type="ECO:0000256" key="11">
    <source>
        <dbReference type="ARBA" id="ARBA00023242"/>
    </source>
</evidence>
<keyword evidence="6" id="KW-0227">DNA damage</keyword>
<evidence type="ECO:0000256" key="8">
    <source>
        <dbReference type="ARBA" id="ARBA00023054"/>
    </source>
</evidence>
<evidence type="ECO:0000256" key="13">
    <source>
        <dbReference type="SAM" id="MobiDB-lite"/>
    </source>
</evidence>
<evidence type="ECO:0000256" key="1">
    <source>
        <dbReference type="ARBA" id="ARBA00004123"/>
    </source>
</evidence>
<dbReference type="Pfam" id="PF06470">
    <property type="entry name" value="SMC_hinge"/>
    <property type="match status" value="1"/>
</dbReference>
<evidence type="ECO:0000256" key="2">
    <source>
        <dbReference type="ARBA" id="ARBA00004286"/>
    </source>
</evidence>
<evidence type="ECO:0000259" key="14">
    <source>
        <dbReference type="Pfam" id="PF02463"/>
    </source>
</evidence>
<feature type="compositionally biased region" description="Basic and acidic residues" evidence="13">
    <location>
        <begin position="1138"/>
        <end position="1148"/>
    </location>
</feature>
<organism evidence="16 17">
    <name type="scientific">Linnemannia gamsii</name>
    <dbReference type="NCBI Taxonomy" id="64522"/>
    <lineage>
        <taxon>Eukaryota</taxon>
        <taxon>Fungi</taxon>
        <taxon>Fungi incertae sedis</taxon>
        <taxon>Mucoromycota</taxon>
        <taxon>Mortierellomycotina</taxon>
        <taxon>Mortierellomycetes</taxon>
        <taxon>Mortierellales</taxon>
        <taxon>Mortierellaceae</taxon>
        <taxon>Linnemannia</taxon>
    </lineage>
</organism>
<feature type="region of interest" description="Disordered" evidence="13">
    <location>
        <begin position="1130"/>
        <end position="1154"/>
    </location>
</feature>
<dbReference type="PANTHER" id="PTHR19306:SF6">
    <property type="entry name" value="STRUCTURAL MAINTENANCE OF CHROMOSOMES PROTEIN 6"/>
    <property type="match status" value="1"/>
</dbReference>
<feature type="coiled-coil region" evidence="12">
    <location>
        <begin position="731"/>
        <end position="758"/>
    </location>
</feature>
<evidence type="ECO:0000256" key="5">
    <source>
        <dbReference type="ARBA" id="ARBA00022741"/>
    </source>
</evidence>
<feature type="compositionally biased region" description="Acidic residues" evidence="13">
    <location>
        <begin position="52"/>
        <end position="77"/>
    </location>
</feature>
<gene>
    <name evidence="16" type="primary">SMC6</name>
    <name evidence="16" type="ORF">BGZ96_008502</name>
</gene>
<feature type="domain" description="SMC hinge" evidence="15">
    <location>
        <begin position="575"/>
        <end position="681"/>
    </location>
</feature>
<evidence type="ECO:0000313" key="16">
    <source>
        <dbReference type="EMBL" id="KAG0287576.1"/>
    </source>
</evidence>
<proteinExistence type="inferred from homology"/>
<dbReference type="InterPro" id="IPR027417">
    <property type="entry name" value="P-loop_NTPase"/>
</dbReference>
<accession>A0ABQ7JYL9</accession>
<feature type="compositionally biased region" description="Basic and acidic residues" evidence="13">
    <location>
        <begin position="19"/>
        <end position="39"/>
    </location>
</feature>
<keyword evidence="7" id="KW-0067">ATP-binding</keyword>
<dbReference type="EMBL" id="JAAAIM010000479">
    <property type="protein sequence ID" value="KAG0287576.1"/>
    <property type="molecule type" value="Genomic_DNA"/>
</dbReference>
<dbReference type="SUPFAM" id="SSF52540">
    <property type="entry name" value="P-loop containing nucleoside triphosphate hydrolases"/>
    <property type="match status" value="1"/>
</dbReference>
<name>A0ABQ7JYL9_9FUNG</name>
<evidence type="ECO:0000256" key="12">
    <source>
        <dbReference type="SAM" id="Coils"/>
    </source>
</evidence>
<reference evidence="16 17" key="1">
    <citation type="journal article" date="2020" name="Fungal Divers.">
        <title>Resolving the Mortierellaceae phylogeny through synthesis of multi-gene phylogenetics and phylogenomics.</title>
        <authorList>
            <person name="Vandepol N."/>
            <person name="Liber J."/>
            <person name="Desiro A."/>
            <person name="Na H."/>
            <person name="Kennedy M."/>
            <person name="Barry K."/>
            <person name="Grigoriev I.V."/>
            <person name="Miller A.N."/>
            <person name="O'Donnell K."/>
            <person name="Stajich J.E."/>
            <person name="Bonito G."/>
        </authorList>
    </citation>
    <scope>NUCLEOTIDE SEQUENCE [LARGE SCALE GENOMIC DNA]</scope>
    <source>
        <strain evidence="16 17">AD045</strain>
    </source>
</reference>
<evidence type="ECO:0000256" key="9">
    <source>
        <dbReference type="ARBA" id="ARBA00023172"/>
    </source>
</evidence>
<dbReference type="Gene3D" id="3.40.50.300">
    <property type="entry name" value="P-loop containing nucleotide triphosphate hydrolases"/>
    <property type="match status" value="2"/>
</dbReference>
<evidence type="ECO:0000259" key="15">
    <source>
        <dbReference type="Pfam" id="PF06470"/>
    </source>
</evidence>
<keyword evidence="4" id="KW-0158">Chromosome</keyword>
<feature type="coiled-coil region" evidence="12">
    <location>
        <begin position="809"/>
        <end position="920"/>
    </location>
</feature>
<dbReference type="PANTHER" id="PTHR19306">
    <property type="entry name" value="STRUCTURAL MAINTENANCE OF CHROMOSOMES 5,6 SMC5, SMC6"/>
    <property type="match status" value="1"/>
</dbReference>
<dbReference type="InterPro" id="IPR010935">
    <property type="entry name" value="SMC_hinge"/>
</dbReference>
<evidence type="ECO:0000256" key="3">
    <source>
        <dbReference type="ARBA" id="ARBA00006793"/>
    </source>
</evidence>
<sequence>MPESRKRRMIEEEDEGEEYVTKRISSNEKATKDVKEKAPKKAKHKEVAVEEVSVELEEEDEEDDEVAREEPEGWQDVEETREKDADELEWLEKANRDFETSKTTPGRHGAVAEMGVIELIEMHDFMCHRHLKVPFGPKINFIIGHNGSGKSAILTAIMVCLGGKASVTNRGTSLKALIREGATQTDVRLQLWNRGNDGYKPDIYGESIIVERRISLDGGSSYKIKNAKGKTISTKRDDLAAILDHMNIQVDNPINVLSQDAARQFLQSSTPADKYNSFNKGTQLHQLSQDYEHVRDCIDIMQTTMQKKQEIIPELLNRAKEAQARFKDSQQAATLELKVEEMKKEIVWAQIEDLEGIVADLRTEMATLETRVPAIENRRTGEEQKLVALDEEVRALEETAKTQTNSTAPFQEEKRGLEMSMREKREELKTLHEEEKTVNDDIKVLKDRIRGYEQTIEQELRKLQSNGQPRKAEIENNIMQLEREMEVGKRRFAEAKENLALTEQKQEDLNSRSEQANFAVSRVKKDRAENNERIQQIMGQKQNSLRAFGQSIPDVLRDIEEVTRRRGWKGEPPTGPLGRHVKLREQEYKDIIEAALGQVLNAFAVTHDHDRSTLLNILRKHRCQSDIILTRKVIFDYRDKEPSDRFLTINRALEFDDEWVRRLMIDKSAIDSTILVKTRREGDVVTISGPNGRFPVNASQCLSQDMWRVGDRGGGASSSPMNRYRGPPRLAANVDQEVQQLEANGRRLEETLRFRMKEFHDLGKEVELTDKERIQTKRQMATTEKDLRLKSKAIDELKEGLVEDEPVNIQMYEESKQKDMEEMETMKKQYEPIAAQKQVIKDAMKALQQKVIELNESISSQESRANRLRDDLETLNHKREDILTRIQHWDKKLDRERAIIAQSQRDLQAHIQKLEVSNEQALAYCERVEVTKSTKDLDSDIKRMQAKLLAQEKARGCTIEEIVLDMQHKQDEYRTARDNINHMNQFIDHLKPTLNHRISRWREFRSQMSLRSAINFNLLLAFRKYSGELQFKHPEKELTIKVETDDPNSAQSGVSRDKDPKSLSGGEKSFSTICFLLALWNSMASTIRCLDEFDVFMDAVNRRISMGMLIDAAREADGVQFILITPQDASSVNPGPDVRVHRLHDPERNQGVLM</sequence>
<keyword evidence="8 12" id="KW-0175">Coiled coil</keyword>
<evidence type="ECO:0000313" key="17">
    <source>
        <dbReference type="Proteomes" id="UP001194696"/>
    </source>
</evidence>
<comment type="subcellular location">
    <subcellularLocation>
        <location evidence="2">Chromosome</location>
    </subcellularLocation>
    <subcellularLocation>
        <location evidence="1">Nucleus</location>
    </subcellularLocation>
</comment>
<comment type="caution">
    <text evidence="16">The sequence shown here is derived from an EMBL/GenBank/DDBJ whole genome shotgun (WGS) entry which is preliminary data.</text>
</comment>
<evidence type="ECO:0000256" key="7">
    <source>
        <dbReference type="ARBA" id="ARBA00022840"/>
    </source>
</evidence>
<keyword evidence="9" id="KW-0233">DNA recombination</keyword>
<dbReference type="InterPro" id="IPR003395">
    <property type="entry name" value="RecF/RecN/SMC_N"/>
</dbReference>
<evidence type="ECO:0000256" key="10">
    <source>
        <dbReference type="ARBA" id="ARBA00023204"/>
    </source>
</evidence>
<feature type="coiled-coil region" evidence="12">
    <location>
        <begin position="305"/>
        <end position="512"/>
    </location>
</feature>
<dbReference type="Proteomes" id="UP001194696">
    <property type="component" value="Unassembled WGS sequence"/>
</dbReference>
<keyword evidence="17" id="KW-1185">Reference proteome</keyword>
<keyword evidence="5" id="KW-0547">Nucleotide-binding</keyword>
<feature type="region of interest" description="Disordered" evidence="13">
    <location>
        <begin position="1"/>
        <end position="85"/>
    </location>
</feature>
<dbReference type="Pfam" id="PF02463">
    <property type="entry name" value="SMC_N"/>
    <property type="match status" value="1"/>
</dbReference>
<keyword evidence="10" id="KW-0234">DNA repair</keyword>
<feature type="domain" description="RecF/RecN/SMC N-terminal" evidence="14">
    <location>
        <begin position="117"/>
        <end position="1127"/>
    </location>
</feature>
<feature type="region of interest" description="Disordered" evidence="13">
    <location>
        <begin position="1041"/>
        <end position="1066"/>
    </location>
</feature>